<comment type="caution">
    <text evidence="2">The sequence shown here is derived from an EMBL/GenBank/DDBJ whole genome shotgun (WGS) entry which is preliminary data.</text>
</comment>
<dbReference type="RefSeq" id="WP_066182332.1">
    <property type="nucleotide sequence ID" value="NZ_LCUJ01000001.1"/>
</dbReference>
<dbReference type="OrthoDB" id="5348079at2"/>
<accession>A0A1C0B9T6</accession>
<evidence type="ECO:0000313" key="2">
    <source>
        <dbReference type="EMBL" id="OCM00354.1"/>
    </source>
</evidence>
<dbReference type="PATRIC" id="fig|544718.43.peg.706"/>
<feature type="domain" description="HTH merR-type" evidence="1">
    <location>
        <begin position="13"/>
        <end position="72"/>
    </location>
</feature>
<dbReference type="STRING" id="544718.AAX25_00721"/>
<evidence type="ECO:0000313" key="3">
    <source>
        <dbReference type="EMBL" id="TLS72559.1"/>
    </source>
</evidence>
<evidence type="ECO:0000259" key="1">
    <source>
        <dbReference type="Pfam" id="PF13411"/>
    </source>
</evidence>
<dbReference type="Proteomes" id="UP000093281">
    <property type="component" value="Unassembled WGS sequence"/>
</dbReference>
<reference evidence="4" key="1">
    <citation type="submission" date="2015-05" db="EMBL/GenBank/DDBJ databases">
        <authorList>
            <person name="Rovetto F."/>
            <person name="Cocolin L."/>
            <person name="Illeghems K."/>
            <person name="Van Nieuwerburgh F."/>
            <person name="Houf K."/>
        </authorList>
    </citation>
    <scope>NUCLEOTIDE SEQUENCE [LARGE SCALE GENOMIC DNA]</scope>
    <source>
        <strain evidence="4">DU22</strain>
    </source>
</reference>
<evidence type="ECO:0000313" key="5">
    <source>
        <dbReference type="Proteomes" id="UP000308001"/>
    </source>
</evidence>
<dbReference type="Proteomes" id="UP000308001">
    <property type="component" value="Unassembled WGS sequence"/>
</dbReference>
<gene>
    <name evidence="2" type="ORF">AAX29_00357</name>
    <name evidence="3" type="ORF">FE246_04015</name>
</gene>
<dbReference type="SUPFAM" id="SSF46955">
    <property type="entry name" value="Putative DNA-binding domain"/>
    <property type="match status" value="1"/>
</dbReference>
<dbReference type="GO" id="GO:0006355">
    <property type="term" value="P:regulation of DNA-templated transcription"/>
    <property type="evidence" value="ECO:0007669"/>
    <property type="project" value="InterPro"/>
</dbReference>
<dbReference type="InterPro" id="IPR000551">
    <property type="entry name" value="MerR-type_HTH_dom"/>
</dbReference>
<dbReference type="Gene3D" id="1.10.1660.10">
    <property type="match status" value="1"/>
</dbReference>
<name>A0A1C0B9T6_9BACT</name>
<dbReference type="EMBL" id="VBUF01000002">
    <property type="protein sequence ID" value="TLS72559.1"/>
    <property type="molecule type" value="Genomic_DNA"/>
</dbReference>
<protein>
    <submittedName>
        <fullName evidence="3">MerR family transcriptional regulator</fullName>
    </submittedName>
</protein>
<dbReference type="EMBL" id="LCUJ01000001">
    <property type="protein sequence ID" value="OCM00354.1"/>
    <property type="molecule type" value="Genomic_DNA"/>
</dbReference>
<reference evidence="2" key="2">
    <citation type="submission" date="2015-05" db="EMBL/GenBank/DDBJ databases">
        <authorList>
            <person name="Wang D.B."/>
            <person name="Wang M."/>
        </authorList>
    </citation>
    <scope>NUCLEOTIDE SEQUENCE [LARGE SCALE GENOMIC DNA]</scope>
    <source>
        <strain evidence="2">DU22</strain>
    </source>
</reference>
<dbReference type="AlphaFoldDB" id="A0A1C0B9T6"/>
<dbReference type="InterPro" id="IPR009061">
    <property type="entry name" value="DNA-bd_dom_put_sf"/>
</dbReference>
<organism evidence="2 4">
    <name type="scientific">Aliarcobacter thereius</name>
    <dbReference type="NCBI Taxonomy" id="544718"/>
    <lineage>
        <taxon>Bacteria</taxon>
        <taxon>Pseudomonadati</taxon>
        <taxon>Campylobacterota</taxon>
        <taxon>Epsilonproteobacteria</taxon>
        <taxon>Campylobacterales</taxon>
        <taxon>Arcobacteraceae</taxon>
        <taxon>Aliarcobacter</taxon>
    </lineage>
</organism>
<dbReference type="GO" id="GO:0003677">
    <property type="term" value="F:DNA binding"/>
    <property type="evidence" value="ECO:0007669"/>
    <property type="project" value="InterPro"/>
</dbReference>
<dbReference type="Pfam" id="PF13411">
    <property type="entry name" value="MerR_1"/>
    <property type="match status" value="1"/>
</dbReference>
<sequence length="114" mass="13391">MALLDNQKNILPLSSIAELLDSKTRTLKMYEEKMLLPLDEDRKVKRLYSIDDIKMIAFVHYLASIKRINSNGILYILSMIEDNMDEKHKLAFLKRIDEKFETLSSKDSETPQHF</sequence>
<reference evidence="3 5" key="3">
    <citation type="submission" date="2019-05" db="EMBL/GenBank/DDBJ databases">
        <title>Arcobacter cibarius and Arcobacter thereius providing challenges in identification an antibiotic susceptibility and Quinolone resistance.</title>
        <authorList>
            <person name="Busch A."/>
            <person name="Hanel I."/>
            <person name="Hotzel H."/>
            <person name="Tomaso H."/>
        </authorList>
    </citation>
    <scope>NUCLEOTIDE SEQUENCE [LARGE SCALE GENOMIC DNA]</scope>
    <source>
        <strain evidence="3 5">17CS1191_2</strain>
    </source>
</reference>
<evidence type="ECO:0000313" key="4">
    <source>
        <dbReference type="Proteomes" id="UP000093281"/>
    </source>
</evidence>
<proteinExistence type="predicted"/>